<sequence>MKNYQIFKLLSLLLIISFCTFLGCKKEIAEQGPKGDPGLAGPAGSTVLSGTGSPATTIGLMGDFYLDIASSNFYGPKKADGWGTPFSMKGAVGQTGATGATGATGTNGANGSNGAAGSKILSGTITPTADLGVIGDYYLDKTTYNFYGPKTDTGWGVALSLKGTANVMYSGWNYAKSFRDTLIDNTSLKVASLTAPALTTAILNSGTIQVYFNFGGGIFPLPYSSYAGGKLNTISYIPTVGRFNFTRFTADNTNSVALSTLLQYRYVIIPGGTAVSVAGANKPNLKDYQAVQKFYGIGN</sequence>
<keyword evidence="2" id="KW-1185">Reference proteome</keyword>
<evidence type="ECO:0008006" key="3">
    <source>
        <dbReference type="Google" id="ProtNLM"/>
    </source>
</evidence>
<dbReference type="PROSITE" id="PS51257">
    <property type="entry name" value="PROKAR_LIPOPROTEIN"/>
    <property type="match status" value="1"/>
</dbReference>
<dbReference type="RefSeq" id="WP_131561954.1">
    <property type="nucleotide sequence ID" value="NZ_SJSN01000018.1"/>
</dbReference>
<evidence type="ECO:0000313" key="1">
    <source>
        <dbReference type="EMBL" id="TCD02187.1"/>
    </source>
</evidence>
<dbReference type="Proteomes" id="UP000291485">
    <property type="component" value="Unassembled WGS sequence"/>
</dbReference>
<protein>
    <recommendedName>
        <fullName evidence="3">Collagen triple helix repeat-containing protein</fullName>
    </recommendedName>
</protein>
<evidence type="ECO:0000313" key="2">
    <source>
        <dbReference type="Proteomes" id="UP000291485"/>
    </source>
</evidence>
<proteinExistence type="predicted"/>
<comment type="caution">
    <text evidence="1">The sequence shown here is derived from an EMBL/GenBank/DDBJ whole genome shotgun (WGS) entry which is preliminary data.</text>
</comment>
<dbReference type="EMBL" id="SJSN01000018">
    <property type="protein sequence ID" value="TCD02187.1"/>
    <property type="molecule type" value="Genomic_DNA"/>
</dbReference>
<reference evidence="1 2" key="1">
    <citation type="submission" date="2019-02" db="EMBL/GenBank/DDBJ databases">
        <title>Pedobacter sp. RP-3-11 sp. nov., isolated from Arctic soil.</title>
        <authorList>
            <person name="Dahal R.H."/>
        </authorList>
    </citation>
    <scope>NUCLEOTIDE SEQUENCE [LARGE SCALE GENOMIC DNA]</scope>
    <source>
        <strain evidence="1 2">RP-3-11</strain>
    </source>
</reference>
<dbReference type="OrthoDB" id="8457242at2"/>
<organism evidence="1 2">
    <name type="scientific">Pedobacter frigidisoli</name>
    <dbReference type="NCBI Taxonomy" id="2530455"/>
    <lineage>
        <taxon>Bacteria</taxon>
        <taxon>Pseudomonadati</taxon>
        <taxon>Bacteroidota</taxon>
        <taxon>Sphingobacteriia</taxon>
        <taxon>Sphingobacteriales</taxon>
        <taxon>Sphingobacteriaceae</taxon>
        <taxon>Pedobacter</taxon>
    </lineage>
</organism>
<name>A0A4V2MLI4_9SPHI</name>
<dbReference type="AlphaFoldDB" id="A0A4V2MLI4"/>
<gene>
    <name evidence="1" type="ORF">EZ449_19205</name>
</gene>
<accession>A0A4V2MLI4</accession>